<feature type="transmembrane region" description="Helical" evidence="1">
    <location>
        <begin position="462"/>
        <end position="478"/>
    </location>
</feature>
<keyword evidence="1" id="KW-0472">Membrane</keyword>
<feature type="transmembrane region" description="Helical" evidence="1">
    <location>
        <begin position="485"/>
        <end position="506"/>
    </location>
</feature>
<evidence type="ECO:0000259" key="3">
    <source>
        <dbReference type="Pfam" id="PF04389"/>
    </source>
</evidence>
<dbReference type="Gene3D" id="3.40.630.10">
    <property type="entry name" value="Zn peptidases"/>
    <property type="match status" value="1"/>
</dbReference>
<evidence type="ECO:0000313" key="4">
    <source>
        <dbReference type="EMBL" id="GLK49165.1"/>
    </source>
</evidence>
<organism evidence="4 5">
    <name type="scientific">Brevundimonas intermedia</name>
    <dbReference type="NCBI Taxonomy" id="74315"/>
    <lineage>
        <taxon>Bacteria</taxon>
        <taxon>Pseudomonadati</taxon>
        <taxon>Pseudomonadota</taxon>
        <taxon>Alphaproteobacteria</taxon>
        <taxon>Caulobacterales</taxon>
        <taxon>Caulobacteraceae</taxon>
        <taxon>Brevundimonas</taxon>
    </lineage>
</organism>
<feature type="transmembrane region" description="Helical" evidence="1">
    <location>
        <begin position="539"/>
        <end position="565"/>
    </location>
</feature>
<name>A0ABQ5T8P0_9CAUL</name>
<feature type="transmembrane region" description="Helical" evidence="1">
    <location>
        <begin position="512"/>
        <end position="532"/>
    </location>
</feature>
<evidence type="ECO:0000256" key="1">
    <source>
        <dbReference type="SAM" id="Phobius"/>
    </source>
</evidence>
<feature type="transmembrane region" description="Helical" evidence="1">
    <location>
        <begin position="571"/>
        <end position="588"/>
    </location>
</feature>
<dbReference type="EMBL" id="BSFD01000006">
    <property type="protein sequence ID" value="GLK49165.1"/>
    <property type="molecule type" value="Genomic_DNA"/>
</dbReference>
<keyword evidence="1" id="KW-1133">Transmembrane helix</keyword>
<evidence type="ECO:0000256" key="2">
    <source>
        <dbReference type="SAM" id="SignalP"/>
    </source>
</evidence>
<keyword evidence="2" id="KW-0732">Signal</keyword>
<feature type="domain" description="Peptidase M28" evidence="3">
    <location>
        <begin position="110"/>
        <end position="303"/>
    </location>
</feature>
<feature type="transmembrane region" description="Helical" evidence="1">
    <location>
        <begin position="412"/>
        <end position="430"/>
    </location>
</feature>
<dbReference type="PANTHER" id="PTHR12147">
    <property type="entry name" value="METALLOPEPTIDASE M28 FAMILY MEMBER"/>
    <property type="match status" value="1"/>
</dbReference>
<reference evidence="4" key="2">
    <citation type="submission" date="2023-01" db="EMBL/GenBank/DDBJ databases">
        <authorList>
            <person name="Sun Q."/>
            <person name="Evtushenko L."/>
        </authorList>
    </citation>
    <scope>NUCLEOTIDE SEQUENCE</scope>
    <source>
        <strain evidence="4">VKM B-1499</strain>
    </source>
</reference>
<feature type="transmembrane region" description="Helical" evidence="1">
    <location>
        <begin position="600"/>
        <end position="623"/>
    </location>
</feature>
<dbReference type="PANTHER" id="PTHR12147:SF26">
    <property type="entry name" value="PEPTIDASE M28 DOMAIN-CONTAINING PROTEIN"/>
    <property type="match status" value="1"/>
</dbReference>
<feature type="chain" id="PRO_5045595541" description="Peptidase M28 domain-containing protein" evidence="2">
    <location>
        <begin position="21"/>
        <end position="637"/>
    </location>
</feature>
<dbReference type="Pfam" id="PF04389">
    <property type="entry name" value="Peptidase_M28"/>
    <property type="match status" value="1"/>
</dbReference>
<sequence>MHLMRLALLLTALAAALGLAAITTQTPRPQPASAPSADFSAERAMADVRVMARSPRPVGSTDHALVQAYLYGRMTQLGLSPTLQAGALSPAAVKRIEDRGETVEGLSVVNLIGVLPGRNPALPVVVLMAHYDSVPGSPGAADDASGVAAVLEAVRAIKARGPAERGLVVLLSDGEELNLDGARAFFSEHPLRHRVGAVVNLEARGGGGRAMMFETGPGNAQTIDLYAEAARRAQGGPSSNALAVFVYRLMPNGTDFTLAADRGLAGVNLAFIGRPAQYHSPSSTPDALDQGSLQHIGAQALETADALLRAPALPKATRNAVYADVFGLAVLRHGPEAGWGLLGLALLLTGFAAWGARHATGLTWRQGVKGFTGGLWLLGTGVVVAQAARVLAGPVGDRIDSSEIYYMMLRRLPWMEAGVGLAVLGAMLALMAGRALIGRRLLAGVVAAAAVLATVMGGFNPVVLWAAGIAVALSLWPGGEDETVWGGWLGAIVLVLILGVLVQAFAPEAALLFVWTGLAAAFAAALAAVIGARLERWAALAPAVVATVVVGGWLAGLGHFIFLGVGMDQPGALGLIALLILALARPLAPSRRDATGAADPAVHTLAGLAAAVLILGCGLSMAAGHAEPASAVDVTAP</sequence>
<dbReference type="SUPFAM" id="SSF53187">
    <property type="entry name" value="Zn-dependent exopeptidases"/>
    <property type="match status" value="1"/>
</dbReference>
<feature type="transmembrane region" description="Helical" evidence="1">
    <location>
        <begin position="337"/>
        <end position="356"/>
    </location>
</feature>
<dbReference type="Proteomes" id="UP001143509">
    <property type="component" value="Unassembled WGS sequence"/>
</dbReference>
<comment type="caution">
    <text evidence="4">The sequence shown here is derived from an EMBL/GenBank/DDBJ whole genome shotgun (WGS) entry which is preliminary data.</text>
</comment>
<feature type="signal peptide" evidence="2">
    <location>
        <begin position="1"/>
        <end position="20"/>
    </location>
</feature>
<accession>A0ABQ5T8P0</accession>
<feature type="transmembrane region" description="Helical" evidence="1">
    <location>
        <begin position="368"/>
        <end position="392"/>
    </location>
</feature>
<gene>
    <name evidence="4" type="ORF">GCM10017620_21380</name>
</gene>
<keyword evidence="5" id="KW-1185">Reference proteome</keyword>
<dbReference type="InterPro" id="IPR045175">
    <property type="entry name" value="M28_fam"/>
</dbReference>
<keyword evidence="1" id="KW-0812">Transmembrane</keyword>
<feature type="transmembrane region" description="Helical" evidence="1">
    <location>
        <begin position="437"/>
        <end position="456"/>
    </location>
</feature>
<dbReference type="InterPro" id="IPR007484">
    <property type="entry name" value="Peptidase_M28"/>
</dbReference>
<reference evidence="4" key="1">
    <citation type="journal article" date="2014" name="Int. J. Syst. Evol. Microbiol.">
        <title>Complete genome of a new Firmicutes species belonging to the dominant human colonic microbiota ('Ruminococcus bicirculans') reveals two chromosomes and a selective capacity to utilize plant glucans.</title>
        <authorList>
            <consortium name="NISC Comparative Sequencing Program"/>
            <person name="Wegmann U."/>
            <person name="Louis P."/>
            <person name="Goesmann A."/>
            <person name="Henrissat B."/>
            <person name="Duncan S.H."/>
            <person name="Flint H.J."/>
        </authorList>
    </citation>
    <scope>NUCLEOTIDE SEQUENCE</scope>
    <source>
        <strain evidence="4">VKM B-1499</strain>
    </source>
</reference>
<protein>
    <recommendedName>
        <fullName evidence="3">Peptidase M28 domain-containing protein</fullName>
    </recommendedName>
</protein>
<evidence type="ECO:0000313" key="5">
    <source>
        <dbReference type="Proteomes" id="UP001143509"/>
    </source>
</evidence>
<proteinExistence type="predicted"/>